<dbReference type="EMBL" id="JAFMOU010000056">
    <property type="protein sequence ID" value="MBU9833692.1"/>
    <property type="molecule type" value="Genomic_DNA"/>
</dbReference>
<keyword evidence="1" id="KW-0812">Transmembrane</keyword>
<keyword evidence="1" id="KW-0472">Membrane</keyword>
<evidence type="ECO:0000256" key="1">
    <source>
        <dbReference type="SAM" id="Phobius"/>
    </source>
</evidence>
<feature type="transmembrane region" description="Helical" evidence="1">
    <location>
        <begin position="52"/>
        <end position="72"/>
    </location>
</feature>
<accession>A0ABS6KVY5</accession>
<dbReference type="RefSeq" id="WP_217137593.1">
    <property type="nucleotide sequence ID" value="NZ_JAFMOU010000056.1"/>
</dbReference>
<reference evidence="2 3" key="1">
    <citation type="submission" date="2021-03" db="EMBL/GenBank/DDBJ databases">
        <title>Five novel Rahnella species.</title>
        <authorList>
            <person name="Brady C."/>
            <person name="Asselin J."/>
            <person name="Beer S."/>
            <person name="Bruberg M.B."/>
            <person name="Crampton B."/>
            <person name="Venter S."/>
            <person name="Arnold D."/>
            <person name="Denman S."/>
        </authorList>
    </citation>
    <scope>NUCLEOTIDE SEQUENCE [LARGE SCALE GENOMIC DNA]</scope>
    <source>
        <strain evidence="2 3">L72c</strain>
    </source>
</reference>
<sequence length="93" mass="10460">MKFTKHSKEVLRLSDEALKAVSLYLIFFGLLVMVAIGASWGVWGFWFAPLSLRWFIAAVVLLSAGCFGLLVLDAKRCIRRVKLKLNACKGRRS</sequence>
<gene>
    <name evidence="2" type="ORF">J1786_02435</name>
</gene>
<comment type="caution">
    <text evidence="2">The sequence shown here is derived from an EMBL/GenBank/DDBJ whole genome shotgun (WGS) entry which is preliminary data.</text>
</comment>
<dbReference type="Proteomes" id="UP000699865">
    <property type="component" value="Unassembled WGS sequence"/>
</dbReference>
<proteinExistence type="predicted"/>
<keyword evidence="3" id="KW-1185">Reference proteome</keyword>
<evidence type="ECO:0000313" key="3">
    <source>
        <dbReference type="Proteomes" id="UP000699865"/>
    </source>
</evidence>
<feature type="transmembrane region" description="Helical" evidence="1">
    <location>
        <begin position="21"/>
        <end position="46"/>
    </location>
</feature>
<keyword evidence="1" id="KW-1133">Transmembrane helix</keyword>
<evidence type="ECO:0000313" key="2">
    <source>
        <dbReference type="EMBL" id="MBU9833692.1"/>
    </source>
</evidence>
<organism evidence="2 3">
    <name type="scientific">Rahnella perminowiae</name>
    <dbReference type="NCBI Taxonomy" id="2816244"/>
    <lineage>
        <taxon>Bacteria</taxon>
        <taxon>Pseudomonadati</taxon>
        <taxon>Pseudomonadota</taxon>
        <taxon>Gammaproteobacteria</taxon>
        <taxon>Enterobacterales</taxon>
        <taxon>Yersiniaceae</taxon>
        <taxon>Rahnella</taxon>
    </lineage>
</organism>
<protein>
    <submittedName>
        <fullName evidence="2">Uncharacterized protein</fullName>
    </submittedName>
</protein>
<name>A0ABS6KVY5_9GAMM</name>